<feature type="domain" description="Endonuclease/exonuclease/phosphatase" evidence="1">
    <location>
        <begin position="53"/>
        <end position="258"/>
    </location>
</feature>
<dbReference type="EMBL" id="SMGD01000011">
    <property type="protein sequence ID" value="TCK58730.1"/>
    <property type="molecule type" value="Genomic_DNA"/>
</dbReference>
<evidence type="ECO:0000313" key="3">
    <source>
        <dbReference type="Proteomes" id="UP000295565"/>
    </source>
</evidence>
<reference evidence="2 3" key="1">
    <citation type="submission" date="2019-03" db="EMBL/GenBank/DDBJ databases">
        <title>Genomic Encyclopedia of Type Strains, Phase IV (KMG-IV): sequencing the most valuable type-strain genomes for metagenomic binning, comparative biology and taxonomic classification.</title>
        <authorList>
            <person name="Goeker M."/>
        </authorList>
    </citation>
    <scope>NUCLEOTIDE SEQUENCE [LARGE SCALE GENOMIC DNA]</scope>
    <source>
        <strain evidence="2 3">DSM 18577</strain>
    </source>
</reference>
<organism evidence="2 3">
    <name type="scientific">Celerinatantimonas diazotrophica</name>
    <dbReference type="NCBI Taxonomy" id="412034"/>
    <lineage>
        <taxon>Bacteria</taxon>
        <taxon>Pseudomonadati</taxon>
        <taxon>Pseudomonadota</taxon>
        <taxon>Gammaproteobacteria</taxon>
        <taxon>Celerinatantimonadaceae</taxon>
        <taxon>Celerinatantimonas</taxon>
    </lineage>
</organism>
<evidence type="ECO:0000313" key="2">
    <source>
        <dbReference type="EMBL" id="TCK58730.1"/>
    </source>
</evidence>
<keyword evidence="3" id="KW-1185">Reference proteome</keyword>
<protein>
    <submittedName>
        <fullName evidence="2">Endonuclease/exonuclease/phosphatase (EEP) superfamily protein YafD</fullName>
    </submittedName>
</protein>
<keyword evidence="2" id="KW-0540">Nuclease</keyword>
<dbReference type="InterPro" id="IPR036691">
    <property type="entry name" value="Endo/exonu/phosph_ase_sf"/>
</dbReference>
<dbReference type="Pfam" id="PF03372">
    <property type="entry name" value="Exo_endo_phos"/>
    <property type="match status" value="1"/>
</dbReference>
<dbReference type="GO" id="GO:0004519">
    <property type="term" value="F:endonuclease activity"/>
    <property type="evidence" value="ECO:0007669"/>
    <property type="project" value="UniProtKB-KW"/>
</dbReference>
<dbReference type="NCBIfam" id="NF003842">
    <property type="entry name" value="PRK05421.1-4"/>
    <property type="match status" value="1"/>
</dbReference>
<dbReference type="Proteomes" id="UP000295565">
    <property type="component" value="Unassembled WGS sequence"/>
</dbReference>
<keyword evidence="2" id="KW-0269">Exonuclease</keyword>
<accession>A0A4R1K485</accession>
<dbReference type="AlphaFoldDB" id="A0A4R1K485"/>
<proteinExistence type="predicted"/>
<evidence type="ECO:0000259" key="1">
    <source>
        <dbReference type="Pfam" id="PF03372"/>
    </source>
</evidence>
<keyword evidence="2" id="KW-0255">Endonuclease</keyword>
<dbReference type="Gene3D" id="3.60.10.10">
    <property type="entry name" value="Endonuclease/exonuclease/phosphatase"/>
    <property type="match status" value="1"/>
</dbReference>
<comment type="caution">
    <text evidence="2">The sequence shown here is derived from an EMBL/GenBank/DDBJ whole genome shotgun (WGS) entry which is preliminary data.</text>
</comment>
<dbReference type="NCBIfam" id="NF003840">
    <property type="entry name" value="PRK05421.1-2"/>
    <property type="match status" value="1"/>
</dbReference>
<keyword evidence="2" id="KW-0378">Hydrolase</keyword>
<dbReference type="GO" id="GO:0004527">
    <property type="term" value="F:exonuclease activity"/>
    <property type="evidence" value="ECO:0007669"/>
    <property type="project" value="UniProtKB-KW"/>
</dbReference>
<name>A0A4R1K485_9GAMM</name>
<dbReference type="InterPro" id="IPR005135">
    <property type="entry name" value="Endo/exonuclease/phosphatase"/>
</dbReference>
<dbReference type="SUPFAM" id="SSF56219">
    <property type="entry name" value="DNase I-like"/>
    <property type="match status" value="1"/>
</dbReference>
<dbReference type="OrthoDB" id="9793162at2"/>
<gene>
    <name evidence="2" type="ORF">EV690_0874</name>
</gene>
<sequence>MFGSVMTVALYFDIPQKTNVMTVQQQRYAAECPGWVKLADEQVSTLPKQFSIASWNIYKTQNLGWNKVLGKLSRQADIIALQEARESTTQDFWRQLGWSATMLEAFSMGRKSVGVQLASAKPPMQVCGSRQREPLIQLPKSLIIGVYPLANQTDELWVISLHSINFSLQIAPYLQQLNEIARLIEQHNGPLVIAGDFNTWSKRRQQVLLEWMSQHKLIPVRFKNDKRSRFFGHALDHMFYRGLKLVRSRVITTNASDHNALLATFQSIRSNE</sequence>